<evidence type="ECO:0000256" key="1">
    <source>
        <dbReference type="ARBA" id="ARBA00006601"/>
    </source>
</evidence>
<dbReference type="Pfam" id="PF03721">
    <property type="entry name" value="UDPG_MGDP_dh_N"/>
    <property type="match status" value="1"/>
</dbReference>
<evidence type="ECO:0000313" key="4">
    <source>
        <dbReference type="EMBL" id="OGN22106.1"/>
    </source>
</evidence>
<dbReference type="InterPro" id="IPR001732">
    <property type="entry name" value="UDP-Glc/GDP-Man_DH_N"/>
</dbReference>
<dbReference type="Gene3D" id="3.40.50.720">
    <property type="entry name" value="NAD(P)-binding Rossmann-like Domain"/>
    <property type="match status" value="2"/>
</dbReference>
<evidence type="ECO:0000259" key="3">
    <source>
        <dbReference type="Pfam" id="PF03721"/>
    </source>
</evidence>
<dbReference type="Gene3D" id="1.20.5.100">
    <property type="entry name" value="Cytochrome c1, transmembrane anchor, C-terminal"/>
    <property type="match status" value="1"/>
</dbReference>
<dbReference type="EMBL" id="MGKI01000014">
    <property type="protein sequence ID" value="OGN22106.1"/>
    <property type="molecule type" value="Genomic_DNA"/>
</dbReference>
<sequence>MVLFSLKLKGISMVETTRNLKIGIIGLGMVGEPIRRWFVEKRGFQRGTGLFCYDADPTKGYFDDYNLADIIFVSVPTPPNPDGSCNISIVESVVAGVKGGKIIVIKSTVPPGTTEGLQKKHSQHKFLFNPEFLTESQAWEDFLKPVRQIVGYTEKSRDVALAVLNLLPVSYYQSPWLASTYKVRGHTATEAEVIKYASNVFGAMKVSFGNMICDICEGLESAPGYKLNVNYENVREALGADPRIGPAWLDVRHGSYRGFGGYCFPKDLRAFMMSVEGLSKSVFGMRKYLLLKTGQFFNALWNYNTDLLSIQNLTVEDVSRHDKEIILAKKKEI</sequence>
<dbReference type="STRING" id="1802694.A2918_03010"/>
<dbReference type="GO" id="GO:0016616">
    <property type="term" value="F:oxidoreductase activity, acting on the CH-OH group of donors, NAD or NADP as acceptor"/>
    <property type="evidence" value="ECO:0007669"/>
    <property type="project" value="InterPro"/>
</dbReference>
<evidence type="ECO:0000313" key="5">
    <source>
        <dbReference type="Proteomes" id="UP000178227"/>
    </source>
</evidence>
<dbReference type="Pfam" id="PF00984">
    <property type="entry name" value="UDPG_MGDP_dh"/>
    <property type="match status" value="1"/>
</dbReference>
<dbReference type="Proteomes" id="UP000178227">
    <property type="component" value="Unassembled WGS sequence"/>
</dbReference>
<comment type="caution">
    <text evidence="4">The sequence shown here is derived from an EMBL/GenBank/DDBJ whole genome shotgun (WGS) entry which is preliminary data.</text>
</comment>
<comment type="similarity">
    <text evidence="1">Belongs to the UDP-glucose/GDP-mannose dehydrogenase family.</text>
</comment>
<dbReference type="InterPro" id="IPR008927">
    <property type="entry name" value="6-PGluconate_DH-like_C_sf"/>
</dbReference>
<dbReference type="SUPFAM" id="SSF48179">
    <property type="entry name" value="6-phosphogluconate dehydrogenase C-terminal domain-like"/>
    <property type="match status" value="1"/>
</dbReference>
<gene>
    <name evidence="4" type="ORF">A2918_03010</name>
</gene>
<feature type="domain" description="UDP-glucose/GDP-mannose dehydrogenase N-terminal" evidence="3">
    <location>
        <begin position="66"/>
        <end position="158"/>
    </location>
</feature>
<feature type="domain" description="UDP-glucose/GDP-mannose dehydrogenase dimerisation" evidence="2">
    <location>
        <begin position="190"/>
        <end position="276"/>
    </location>
</feature>
<evidence type="ECO:0000259" key="2">
    <source>
        <dbReference type="Pfam" id="PF00984"/>
    </source>
</evidence>
<dbReference type="PANTHER" id="PTHR43750">
    <property type="entry name" value="UDP-GLUCOSE 6-DEHYDROGENASE TUAD"/>
    <property type="match status" value="1"/>
</dbReference>
<protein>
    <recommendedName>
        <fullName evidence="6">UDP-glucose/GDP-mannose dehydrogenase dimerisation domain-containing protein</fullName>
    </recommendedName>
</protein>
<dbReference type="GO" id="GO:0051287">
    <property type="term" value="F:NAD binding"/>
    <property type="evidence" value="ECO:0007669"/>
    <property type="project" value="InterPro"/>
</dbReference>
<reference evidence="4 5" key="1">
    <citation type="journal article" date="2016" name="Nat. Commun.">
        <title>Thousands of microbial genomes shed light on interconnected biogeochemical processes in an aquifer system.</title>
        <authorList>
            <person name="Anantharaman K."/>
            <person name="Brown C.T."/>
            <person name="Hug L.A."/>
            <person name="Sharon I."/>
            <person name="Castelle C.J."/>
            <person name="Probst A.J."/>
            <person name="Thomas B.C."/>
            <person name="Singh A."/>
            <person name="Wilkins M.J."/>
            <person name="Karaoz U."/>
            <person name="Brodie E.L."/>
            <person name="Williams K.H."/>
            <person name="Hubbard S.S."/>
            <person name="Banfield J.F."/>
        </authorList>
    </citation>
    <scope>NUCLEOTIDE SEQUENCE [LARGE SCALE GENOMIC DNA]</scope>
</reference>
<dbReference type="InterPro" id="IPR036291">
    <property type="entry name" value="NAD(P)-bd_dom_sf"/>
</dbReference>
<dbReference type="SUPFAM" id="SSF51735">
    <property type="entry name" value="NAD(P)-binding Rossmann-fold domains"/>
    <property type="match status" value="1"/>
</dbReference>
<name>A0A1F8GBK6_9BACT</name>
<dbReference type="AlphaFoldDB" id="A0A1F8GBK6"/>
<proteinExistence type="inferred from homology"/>
<dbReference type="InterPro" id="IPR014026">
    <property type="entry name" value="UDP-Glc/GDP-Man_DH_dimer"/>
</dbReference>
<organism evidence="4 5">
    <name type="scientific">Candidatus Yanofskybacteria bacterium RIFCSPLOWO2_01_FULL_42_49</name>
    <dbReference type="NCBI Taxonomy" id="1802694"/>
    <lineage>
        <taxon>Bacteria</taxon>
        <taxon>Candidatus Yanofskyibacteriota</taxon>
    </lineage>
</organism>
<evidence type="ECO:0008006" key="6">
    <source>
        <dbReference type="Google" id="ProtNLM"/>
    </source>
</evidence>
<accession>A0A1F8GBK6</accession>
<dbReference type="PANTHER" id="PTHR43750:SF3">
    <property type="entry name" value="UDP-GLUCOSE 6-DEHYDROGENASE TUAD"/>
    <property type="match status" value="1"/>
</dbReference>